<dbReference type="STRING" id="1209989.TepRe1_1365"/>
<keyword evidence="2 8" id="KW-0436">Ligase</keyword>
<feature type="binding site" evidence="8">
    <location>
        <position position="138"/>
    </location>
    <ligand>
        <name>L-tryptophan</name>
        <dbReference type="ChEBI" id="CHEBI:57912"/>
    </ligand>
</feature>
<dbReference type="InterPro" id="IPR002305">
    <property type="entry name" value="aa-tRNA-synth_Ic"/>
</dbReference>
<dbReference type="GO" id="GO:0006436">
    <property type="term" value="P:tryptophanyl-tRNA aminoacylation"/>
    <property type="evidence" value="ECO:0007669"/>
    <property type="project" value="UniProtKB-UniRule"/>
</dbReference>
<feature type="binding site" evidence="8">
    <location>
        <position position="188"/>
    </location>
    <ligand>
        <name>ATP</name>
        <dbReference type="ChEBI" id="CHEBI:30616"/>
    </ligand>
</feature>
<dbReference type="Gene3D" id="3.40.50.620">
    <property type="entry name" value="HUPs"/>
    <property type="match status" value="1"/>
</dbReference>
<dbReference type="OrthoDB" id="9801042at2"/>
<organism evidence="10 11">
    <name type="scientific">Tepidanaerobacter acetatoxydans (strain DSM 21804 / JCM 16047 / Re1)</name>
    <dbReference type="NCBI Taxonomy" id="1209989"/>
    <lineage>
        <taxon>Bacteria</taxon>
        <taxon>Bacillati</taxon>
        <taxon>Bacillota</taxon>
        <taxon>Clostridia</taxon>
        <taxon>Thermosediminibacterales</taxon>
        <taxon>Tepidanaerobacteraceae</taxon>
        <taxon>Tepidanaerobacter</taxon>
    </lineage>
</organism>
<keyword evidence="8" id="KW-0963">Cytoplasm</keyword>
<dbReference type="RefSeq" id="WP_013778434.1">
    <property type="nucleotide sequence ID" value="NC_015519.1"/>
</dbReference>
<dbReference type="HOGENOM" id="CLU_029244_0_0_9"/>
<evidence type="ECO:0000256" key="6">
    <source>
        <dbReference type="ARBA" id="ARBA00023146"/>
    </source>
</evidence>
<comment type="subcellular location">
    <subcellularLocation>
        <location evidence="8">Cytoplasm</location>
    </subcellularLocation>
</comment>
<evidence type="ECO:0000256" key="5">
    <source>
        <dbReference type="ARBA" id="ARBA00022917"/>
    </source>
</evidence>
<dbReference type="InterPro" id="IPR001412">
    <property type="entry name" value="aa-tRNA-synth_I_CS"/>
</dbReference>
<dbReference type="Gene3D" id="1.10.240.10">
    <property type="entry name" value="Tyrosyl-Transfer RNA Synthetase"/>
    <property type="match status" value="1"/>
</dbReference>
<keyword evidence="6 8" id="KW-0030">Aminoacyl-tRNA synthetase</keyword>
<evidence type="ECO:0000256" key="9">
    <source>
        <dbReference type="RuleBase" id="RU363036"/>
    </source>
</evidence>
<feature type="binding site" evidence="8">
    <location>
        <begin position="150"/>
        <end position="152"/>
    </location>
    <ligand>
        <name>ATP</name>
        <dbReference type="ChEBI" id="CHEBI:30616"/>
    </ligand>
</feature>
<feature type="binding site" evidence="8">
    <location>
        <begin position="11"/>
        <end position="13"/>
    </location>
    <ligand>
        <name>ATP</name>
        <dbReference type="ChEBI" id="CHEBI:30616"/>
    </ligand>
</feature>
<evidence type="ECO:0000313" key="11">
    <source>
        <dbReference type="Proteomes" id="UP000010802"/>
    </source>
</evidence>
<dbReference type="PRINTS" id="PR01039">
    <property type="entry name" value="TRNASYNTHTRP"/>
</dbReference>
<feature type="binding site" evidence="8">
    <location>
        <begin position="195"/>
        <end position="199"/>
    </location>
    <ligand>
        <name>ATP</name>
        <dbReference type="ChEBI" id="CHEBI:30616"/>
    </ligand>
</feature>
<dbReference type="KEGG" id="tae:TepiRe1_1477"/>
<dbReference type="Proteomes" id="UP000010802">
    <property type="component" value="Chromosome"/>
</dbReference>
<evidence type="ECO:0000256" key="1">
    <source>
        <dbReference type="ARBA" id="ARBA00005594"/>
    </source>
</evidence>
<comment type="caution">
    <text evidence="8">Lacks conserved residue(s) required for the propagation of feature annotation.</text>
</comment>
<dbReference type="PANTHER" id="PTHR43766:SF1">
    <property type="entry name" value="TRYPTOPHAN--TRNA LIGASE, MITOCHONDRIAL"/>
    <property type="match status" value="1"/>
</dbReference>
<keyword evidence="4 8" id="KW-0067">ATP-binding</keyword>
<dbReference type="SUPFAM" id="SSF52374">
    <property type="entry name" value="Nucleotidylyl transferase"/>
    <property type="match status" value="1"/>
</dbReference>
<dbReference type="PROSITE" id="PS00178">
    <property type="entry name" value="AA_TRNA_LIGASE_I"/>
    <property type="match status" value="1"/>
</dbReference>
<dbReference type="CDD" id="cd00806">
    <property type="entry name" value="TrpRS_core"/>
    <property type="match status" value="1"/>
</dbReference>
<dbReference type="InterPro" id="IPR050203">
    <property type="entry name" value="Trp-tRNA_synthetase"/>
</dbReference>
<dbReference type="InterPro" id="IPR002306">
    <property type="entry name" value="Trp-tRNA-ligase"/>
</dbReference>
<evidence type="ECO:0000313" key="10">
    <source>
        <dbReference type="EMBL" id="CDI40706.1"/>
    </source>
</evidence>
<dbReference type="FunFam" id="1.10.240.10:FF:000005">
    <property type="entry name" value="Tryptophan--tRNA ligase"/>
    <property type="match status" value="1"/>
</dbReference>
<dbReference type="AlphaFoldDB" id="F4LUY5"/>
<dbReference type="GO" id="GO:0004830">
    <property type="term" value="F:tryptophan-tRNA ligase activity"/>
    <property type="evidence" value="ECO:0007669"/>
    <property type="project" value="UniProtKB-UniRule"/>
</dbReference>
<keyword evidence="3 8" id="KW-0547">Nucleotide-binding</keyword>
<comment type="similarity">
    <text evidence="1 8 9">Belongs to the class-I aminoacyl-tRNA synthetase family.</text>
</comment>
<comment type="catalytic activity">
    <reaction evidence="7 8">
        <text>tRNA(Trp) + L-tryptophan + ATP = L-tryptophyl-tRNA(Trp) + AMP + diphosphate + H(+)</text>
        <dbReference type="Rhea" id="RHEA:24080"/>
        <dbReference type="Rhea" id="RHEA-COMP:9671"/>
        <dbReference type="Rhea" id="RHEA-COMP:9705"/>
        <dbReference type="ChEBI" id="CHEBI:15378"/>
        <dbReference type="ChEBI" id="CHEBI:30616"/>
        <dbReference type="ChEBI" id="CHEBI:33019"/>
        <dbReference type="ChEBI" id="CHEBI:57912"/>
        <dbReference type="ChEBI" id="CHEBI:78442"/>
        <dbReference type="ChEBI" id="CHEBI:78535"/>
        <dbReference type="ChEBI" id="CHEBI:456215"/>
        <dbReference type="EC" id="6.1.1.2"/>
    </reaction>
</comment>
<accession>F4LUY5</accession>
<evidence type="ECO:0000256" key="7">
    <source>
        <dbReference type="ARBA" id="ARBA00049929"/>
    </source>
</evidence>
<name>F4LUY5_TEPAE</name>
<sequence length="327" mass="37813">MKNDVVMSGMRPTGRLHMGNMMGALTNWVKLQDDYDCFFVVVDWHALTTGYQNTEDLKENIRQMVIDWISVGLDPKKCNIFVQSHVKQHAELHLLLSMITPLSWLERCPTYKEQLKQLESREINTYGFLGYPVLMATDILIYKANKVPVGKDQEAHIELSREISRRFNYIYKPVFPEPEALYTEFKVLPGIDGRKMSKSYDNYIEISAGPEVIKQKVKMMITDPARIRKNDPGHPDICNVYAFYTAFDEQNNIQELKEACEKGQIGCVECKKKLANLIINKMQPIHQKRKELEQNPKTIDDILDNGAKRARLVAEKTLEEVRNAMKI</sequence>
<dbReference type="EC" id="6.1.1.2" evidence="8"/>
<protein>
    <recommendedName>
        <fullName evidence="8">Tryptophan--tRNA ligase</fullName>
        <ecNumber evidence="8">6.1.1.2</ecNumber>
    </recommendedName>
    <alternativeName>
        <fullName evidence="8">Tryptophanyl-tRNA synthetase</fullName>
        <shortName evidence="8">TrpRS</shortName>
    </alternativeName>
</protein>
<dbReference type="PANTHER" id="PTHR43766">
    <property type="entry name" value="TRYPTOPHAN--TRNA LIGASE, MITOCHONDRIAL"/>
    <property type="match status" value="1"/>
</dbReference>
<evidence type="ECO:0000256" key="2">
    <source>
        <dbReference type="ARBA" id="ARBA00022598"/>
    </source>
</evidence>
<keyword evidence="11" id="KW-1185">Reference proteome</keyword>
<dbReference type="InterPro" id="IPR024109">
    <property type="entry name" value="Trp-tRNA-ligase_bac-type"/>
</dbReference>
<proteinExistence type="inferred from homology"/>
<keyword evidence="5 8" id="KW-0648">Protein biosynthesis</keyword>
<dbReference type="GO" id="GO:0005829">
    <property type="term" value="C:cytosol"/>
    <property type="evidence" value="ECO:0007669"/>
    <property type="project" value="TreeGrafter"/>
</dbReference>
<dbReference type="EMBL" id="HF563609">
    <property type="protein sequence ID" value="CDI40706.1"/>
    <property type="molecule type" value="Genomic_DNA"/>
</dbReference>
<dbReference type="HAMAP" id="MF_00140_B">
    <property type="entry name" value="Trp_tRNA_synth_B"/>
    <property type="match status" value="1"/>
</dbReference>
<dbReference type="NCBIfam" id="TIGR00233">
    <property type="entry name" value="trpS"/>
    <property type="match status" value="1"/>
</dbReference>
<evidence type="ECO:0000256" key="8">
    <source>
        <dbReference type="HAMAP-Rule" id="MF_00140"/>
    </source>
</evidence>
<dbReference type="Pfam" id="PF00579">
    <property type="entry name" value="tRNA-synt_1b"/>
    <property type="match status" value="1"/>
</dbReference>
<dbReference type="eggNOG" id="COG0180">
    <property type="taxonomic scope" value="Bacteria"/>
</dbReference>
<dbReference type="GO" id="GO:0005524">
    <property type="term" value="F:ATP binding"/>
    <property type="evidence" value="ECO:0007669"/>
    <property type="project" value="UniProtKB-UniRule"/>
</dbReference>
<evidence type="ECO:0000256" key="3">
    <source>
        <dbReference type="ARBA" id="ARBA00022741"/>
    </source>
</evidence>
<feature type="binding site" evidence="8">
    <location>
        <begin position="19"/>
        <end position="20"/>
    </location>
    <ligand>
        <name>ATP</name>
        <dbReference type="ChEBI" id="CHEBI:30616"/>
    </ligand>
</feature>
<gene>
    <name evidence="8 10" type="primary">trpS</name>
    <name evidence="10" type="ordered locus">TEPIRE1_1477</name>
</gene>
<comment type="subunit">
    <text evidence="8">Homodimer.</text>
</comment>
<reference evidence="11" key="1">
    <citation type="journal article" date="2013" name="Genome Announc.">
        <title>First genome sequence of a syntrophic acetate-oxidizing bacterium, Tepidanaerobacter acetatoxydans strain Re1.</title>
        <authorList>
            <person name="Manzoor S."/>
            <person name="Bongcam-Rudloff E."/>
            <person name="Schnurer A."/>
            <person name="Muller B."/>
        </authorList>
    </citation>
    <scope>NUCLEOTIDE SEQUENCE [LARGE SCALE GENOMIC DNA]</scope>
    <source>
        <strain evidence="11">Re1</strain>
    </source>
</reference>
<dbReference type="KEGG" id="tep:TepRe1_1365"/>
<dbReference type="InterPro" id="IPR014729">
    <property type="entry name" value="Rossmann-like_a/b/a_fold"/>
</dbReference>
<feature type="short sequence motif" description="'KMSKS' region" evidence="8">
    <location>
        <begin position="195"/>
        <end position="199"/>
    </location>
</feature>
<evidence type="ECO:0000256" key="4">
    <source>
        <dbReference type="ARBA" id="ARBA00022840"/>
    </source>
</evidence>
<comment type="function">
    <text evidence="8">Catalyzes the attachment of tryptophan to tRNA(Trp).</text>
</comment>